<dbReference type="GO" id="GO:0009295">
    <property type="term" value="C:nucleoid"/>
    <property type="evidence" value="ECO:0007669"/>
    <property type="project" value="UniProtKB-SubCell"/>
</dbReference>
<comment type="caution">
    <text evidence="9">The sequence shown here is derived from an EMBL/GenBank/DDBJ whole genome shotgun (WGS) entry which is preliminary data.</text>
</comment>
<dbReference type="HAMAP" id="MF_01008">
    <property type="entry name" value="MraZ"/>
    <property type="match status" value="1"/>
</dbReference>
<keyword evidence="5 7" id="KW-0238">DNA-binding</keyword>
<organism evidence="9 10">
    <name type="scientific">Kordiimonas sediminis</name>
    <dbReference type="NCBI Taxonomy" id="1735581"/>
    <lineage>
        <taxon>Bacteria</taxon>
        <taxon>Pseudomonadati</taxon>
        <taxon>Pseudomonadota</taxon>
        <taxon>Alphaproteobacteria</taxon>
        <taxon>Kordiimonadales</taxon>
        <taxon>Kordiimonadaceae</taxon>
        <taxon>Kordiimonas</taxon>
    </lineage>
</organism>
<dbReference type="InterPro" id="IPR003444">
    <property type="entry name" value="MraZ"/>
</dbReference>
<evidence type="ECO:0000313" key="9">
    <source>
        <dbReference type="EMBL" id="GHF23080.1"/>
    </source>
</evidence>
<dbReference type="GO" id="GO:0003700">
    <property type="term" value="F:DNA-binding transcription factor activity"/>
    <property type="evidence" value="ECO:0007669"/>
    <property type="project" value="UniProtKB-UniRule"/>
</dbReference>
<dbReference type="Pfam" id="PF02381">
    <property type="entry name" value="MraZ"/>
    <property type="match status" value="1"/>
</dbReference>
<evidence type="ECO:0000256" key="3">
    <source>
        <dbReference type="ARBA" id="ARBA00022737"/>
    </source>
</evidence>
<protein>
    <recommendedName>
        <fullName evidence="1 7">Transcriptional regulator MraZ</fullName>
    </recommendedName>
</protein>
<keyword evidence="4 7" id="KW-0805">Transcription regulation</keyword>
<gene>
    <name evidence="7 9" type="primary">mraZ</name>
    <name evidence="9" type="ORF">GCM10017044_16870</name>
</gene>
<dbReference type="InterPro" id="IPR020603">
    <property type="entry name" value="MraZ_dom"/>
</dbReference>
<dbReference type="InterPro" id="IPR037914">
    <property type="entry name" value="SpoVT-AbrB_sf"/>
</dbReference>
<name>A0A919ARX9_9PROT</name>
<dbReference type="PANTHER" id="PTHR34701">
    <property type="entry name" value="TRANSCRIPTIONAL REGULATOR MRAZ"/>
    <property type="match status" value="1"/>
</dbReference>
<reference evidence="9" key="1">
    <citation type="journal article" date="2014" name="Int. J. Syst. Evol. Microbiol.">
        <title>Complete genome sequence of Corynebacterium casei LMG S-19264T (=DSM 44701T), isolated from a smear-ripened cheese.</title>
        <authorList>
            <consortium name="US DOE Joint Genome Institute (JGI-PGF)"/>
            <person name="Walter F."/>
            <person name="Albersmeier A."/>
            <person name="Kalinowski J."/>
            <person name="Ruckert C."/>
        </authorList>
    </citation>
    <scope>NUCLEOTIDE SEQUENCE</scope>
    <source>
        <strain evidence="9">KCTC 42590</strain>
    </source>
</reference>
<dbReference type="GO" id="GO:2000143">
    <property type="term" value="P:negative regulation of DNA-templated transcription initiation"/>
    <property type="evidence" value="ECO:0007669"/>
    <property type="project" value="TreeGrafter"/>
</dbReference>
<reference evidence="9" key="2">
    <citation type="submission" date="2020-09" db="EMBL/GenBank/DDBJ databases">
        <authorList>
            <person name="Sun Q."/>
            <person name="Kim S."/>
        </authorList>
    </citation>
    <scope>NUCLEOTIDE SEQUENCE</scope>
    <source>
        <strain evidence="9">KCTC 42590</strain>
    </source>
</reference>
<dbReference type="PROSITE" id="PS51740">
    <property type="entry name" value="SPOVT_ABRB"/>
    <property type="match status" value="2"/>
</dbReference>
<evidence type="ECO:0000259" key="8">
    <source>
        <dbReference type="PROSITE" id="PS51740"/>
    </source>
</evidence>
<accession>A0A919ARX9</accession>
<evidence type="ECO:0000256" key="2">
    <source>
        <dbReference type="ARBA" id="ARBA00022490"/>
    </source>
</evidence>
<keyword evidence="3" id="KW-0677">Repeat</keyword>
<comment type="subunit">
    <text evidence="7">Forms oligomers.</text>
</comment>
<dbReference type="CDD" id="cd16320">
    <property type="entry name" value="MraZ_N"/>
    <property type="match status" value="1"/>
</dbReference>
<dbReference type="GO" id="GO:0005737">
    <property type="term" value="C:cytoplasm"/>
    <property type="evidence" value="ECO:0007669"/>
    <property type="project" value="UniProtKB-UniRule"/>
</dbReference>
<dbReference type="Gene3D" id="3.40.1550.20">
    <property type="entry name" value="Transcriptional regulator MraZ domain"/>
    <property type="match status" value="1"/>
</dbReference>
<dbReference type="EMBL" id="BNCI01000002">
    <property type="protein sequence ID" value="GHF23080.1"/>
    <property type="molecule type" value="Genomic_DNA"/>
</dbReference>
<dbReference type="InterPro" id="IPR035642">
    <property type="entry name" value="MraZ_N"/>
</dbReference>
<dbReference type="AlphaFoldDB" id="A0A919ARX9"/>
<keyword evidence="10" id="KW-1185">Reference proteome</keyword>
<dbReference type="InterPro" id="IPR038619">
    <property type="entry name" value="MraZ_sf"/>
</dbReference>
<dbReference type="GO" id="GO:0000976">
    <property type="term" value="F:transcription cis-regulatory region binding"/>
    <property type="evidence" value="ECO:0007669"/>
    <property type="project" value="TreeGrafter"/>
</dbReference>
<feature type="domain" description="SpoVT-AbrB" evidence="8">
    <location>
        <begin position="84"/>
        <end position="127"/>
    </location>
</feature>
<evidence type="ECO:0000256" key="4">
    <source>
        <dbReference type="ARBA" id="ARBA00023015"/>
    </source>
</evidence>
<evidence type="ECO:0000256" key="1">
    <source>
        <dbReference type="ARBA" id="ARBA00013860"/>
    </source>
</evidence>
<evidence type="ECO:0000256" key="7">
    <source>
        <dbReference type="HAMAP-Rule" id="MF_01008"/>
    </source>
</evidence>
<dbReference type="Proteomes" id="UP000630923">
    <property type="component" value="Unassembled WGS sequence"/>
</dbReference>
<dbReference type="InterPro" id="IPR007159">
    <property type="entry name" value="SpoVT-AbrB_dom"/>
</dbReference>
<feature type="domain" description="SpoVT-AbrB" evidence="8">
    <location>
        <begin position="7"/>
        <end position="54"/>
    </location>
</feature>
<comment type="subcellular location">
    <subcellularLocation>
        <location evidence="7">Cytoplasm</location>
        <location evidence="7">Nucleoid</location>
    </subcellularLocation>
</comment>
<dbReference type="SUPFAM" id="SSF89447">
    <property type="entry name" value="AbrB/MazE/MraZ-like"/>
    <property type="match status" value="1"/>
</dbReference>
<dbReference type="RefSeq" id="WP_191251933.1">
    <property type="nucleotide sequence ID" value="NZ_BNCI01000002.1"/>
</dbReference>
<evidence type="ECO:0000313" key="10">
    <source>
        <dbReference type="Proteomes" id="UP000630923"/>
    </source>
</evidence>
<dbReference type="InterPro" id="IPR035644">
    <property type="entry name" value="MraZ_C"/>
</dbReference>
<proteinExistence type="inferred from homology"/>
<dbReference type="CDD" id="cd16321">
    <property type="entry name" value="MraZ_C"/>
    <property type="match status" value="1"/>
</dbReference>
<dbReference type="PANTHER" id="PTHR34701:SF1">
    <property type="entry name" value="TRANSCRIPTIONAL REGULATOR MRAZ"/>
    <property type="match status" value="1"/>
</dbReference>
<keyword evidence="6 7" id="KW-0804">Transcription</keyword>
<evidence type="ECO:0000256" key="5">
    <source>
        <dbReference type="ARBA" id="ARBA00023125"/>
    </source>
</evidence>
<keyword evidence="2 7" id="KW-0963">Cytoplasm</keyword>
<sequence>MAFFLSTFTNKIDKKGRVSVPSTFRTTVAASGSAGIVLYKPMNLECLEGADEAFLVQLSDKLYGDFGPFSPDQMSIATTILGGAKQLGFDPEGRVVIPQDLCEFAGIKDKATFVGIGRKFQIWDPDKFEMHREEQFKIASEKAPGMQPFGGGGQV</sequence>
<evidence type="ECO:0000256" key="6">
    <source>
        <dbReference type="ARBA" id="ARBA00023163"/>
    </source>
</evidence>
<comment type="similarity">
    <text evidence="7">Belongs to the MraZ family.</text>
</comment>